<feature type="domain" description="HTH hxlR-type" evidence="4">
    <location>
        <begin position="36"/>
        <end position="143"/>
    </location>
</feature>
<proteinExistence type="predicted"/>
<dbReference type="PROSITE" id="PS51118">
    <property type="entry name" value="HTH_HXLR"/>
    <property type="match status" value="1"/>
</dbReference>
<dbReference type="SUPFAM" id="SSF46785">
    <property type="entry name" value="Winged helix' DNA-binding domain"/>
    <property type="match status" value="1"/>
</dbReference>
<dbReference type="AlphaFoldDB" id="A0A239NES6"/>
<name>A0A239NES6_9ACTN</name>
<evidence type="ECO:0000313" key="5">
    <source>
        <dbReference type="EMBL" id="SNT53467.1"/>
    </source>
</evidence>
<evidence type="ECO:0000256" key="2">
    <source>
        <dbReference type="ARBA" id="ARBA00023125"/>
    </source>
</evidence>
<evidence type="ECO:0000256" key="1">
    <source>
        <dbReference type="ARBA" id="ARBA00023015"/>
    </source>
</evidence>
<dbReference type="Proteomes" id="UP000198282">
    <property type="component" value="Unassembled WGS sequence"/>
</dbReference>
<evidence type="ECO:0000259" key="4">
    <source>
        <dbReference type="PROSITE" id="PS51118"/>
    </source>
</evidence>
<dbReference type="InterPro" id="IPR036390">
    <property type="entry name" value="WH_DNA-bd_sf"/>
</dbReference>
<dbReference type="Pfam" id="PF01638">
    <property type="entry name" value="HxlR"/>
    <property type="match status" value="1"/>
</dbReference>
<dbReference type="OrthoDB" id="370168at2"/>
<gene>
    <name evidence="5" type="ORF">SAMN05216276_105645</name>
</gene>
<reference evidence="5 6" key="1">
    <citation type="submission" date="2017-06" db="EMBL/GenBank/DDBJ databases">
        <authorList>
            <person name="Kim H.J."/>
            <person name="Triplett B.A."/>
        </authorList>
    </citation>
    <scope>NUCLEOTIDE SEQUENCE [LARGE SCALE GENOMIC DNA]</scope>
    <source>
        <strain evidence="5 6">CGMCC 4.2132</strain>
    </source>
</reference>
<dbReference type="EMBL" id="FZOD01000056">
    <property type="protein sequence ID" value="SNT53467.1"/>
    <property type="molecule type" value="Genomic_DNA"/>
</dbReference>
<dbReference type="InterPro" id="IPR036388">
    <property type="entry name" value="WH-like_DNA-bd_sf"/>
</dbReference>
<keyword evidence="1" id="KW-0805">Transcription regulation</keyword>
<organism evidence="5 6">
    <name type="scientific">Streptosporangium subroseum</name>
    <dbReference type="NCBI Taxonomy" id="106412"/>
    <lineage>
        <taxon>Bacteria</taxon>
        <taxon>Bacillati</taxon>
        <taxon>Actinomycetota</taxon>
        <taxon>Actinomycetes</taxon>
        <taxon>Streptosporangiales</taxon>
        <taxon>Streptosporangiaceae</taxon>
        <taxon>Streptosporangium</taxon>
    </lineage>
</organism>
<protein>
    <submittedName>
        <fullName evidence="5">Transcriptional regulator, HxlR family</fullName>
    </submittedName>
</protein>
<evidence type="ECO:0000256" key="3">
    <source>
        <dbReference type="ARBA" id="ARBA00023163"/>
    </source>
</evidence>
<keyword evidence="2" id="KW-0238">DNA-binding</keyword>
<dbReference type="GO" id="GO:0003677">
    <property type="term" value="F:DNA binding"/>
    <property type="evidence" value="ECO:0007669"/>
    <property type="project" value="UniProtKB-KW"/>
</dbReference>
<accession>A0A239NES6</accession>
<sequence length="160" mass="17659">MFLRNTGRASSVSNYEGQAASTGEARVNVLRLSGPCERWDERDTDFIREILDLVGDKWSMLVIGVLAGGDARYSDLDTAIPAISRRMLTLTLKRLQRSGLVDRTAYAEVPPRVEYSLTGLGASLLSAIGHLAAWSAEQHTEIRRHQDAYDMSATRSAYLA</sequence>
<keyword evidence="3" id="KW-0804">Transcription</keyword>
<keyword evidence="6" id="KW-1185">Reference proteome</keyword>
<dbReference type="PANTHER" id="PTHR33204">
    <property type="entry name" value="TRANSCRIPTIONAL REGULATOR, MARR FAMILY"/>
    <property type="match status" value="1"/>
</dbReference>
<evidence type="ECO:0000313" key="6">
    <source>
        <dbReference type="Proteomes" id="UP000198282"/>
    </source>
</evidence>
<dbReference type="Gene3D" id="1.10.10.10">
    <property type="entry name" value="Winged helix-like DNA-binding domain superfamily/Winged helix DNA-binding domain"/>
    <property type="match status" value="1"/>
</dbReference>
<dbReference type="PANTHER" id="PTHR33204:SF39">
    <property type="entry name" value="TRANSCRIPTIONAL REGULATORY PROTEIN"/>
    <property type="match status" value="1"/>
</dbReference>
<dbReference type="InterPro" id="IPR002577">
    <property type="entry name" value="HTH_HxlR"/>
</dbReference>